<feature type="coiled-coil region" evidence="1">
    <location>
        <begin position="231"/>
        <end position="275"/>
    </location>
</feature>
<accession>A0ABX6KSR2</accession>
<dbReference type="Proteomes" id="UP000501570">
    <property type="component" value="Chromosome"/>
</dbReference>
<keyword evidence="2" id="KW-0732">Signal</keyword>
<proteinExistence type="predicted"/>
<organism evidence="3 4">
    <name type="scientific">Chryseobacterium gallinarum</name>
    <dbReference type="NCBI Taxonomy" id="1324352"/>
    <lineage>
        <taxon>Bacteria</taxon>
        <taxon>Pseudomonadati</taxon>
        <taxon>Bacteroidota</taxon>
        <taxon>Flavobacteriia</taxon>
        <taxon>Flavobacteriales</taxon>
        <taxon>Weeksellaceae</taxon>
        <taxon>Chryseobacterium group</taxon>
        <taxon>Chryseobacterium</taxon>
    </lineage>
</organism>
<evidence type="ECO:0000256" key="2">
    <source>
        <dbReference type="SAM" id="SignalP"/>
    </source>
</evidence>
<evidence type="ECO:0000313" key="3">
    <source>
        <dbReference type="EMBL" id="QIY91652.1"/>
    </source>
</evidence>
<protein>
    <submittedName>
        <fullName evidence="3">Cell wall anchor protein</fullName>
    </submittedName>
</protein>
<feature type="chain" id="PRO_5046640800" evidence="2">
    <location>
        <begin position="19"/>
        <end position="276"/>
    </location>
</feature>
<evidence type="ECO:0000256" key="1">
    <source>
        <dbReference type="SAM" id="Coils"/>
    </source>
</evidence>
<evidence type="ECO:0000313" key="4">
    <source>
        <dbReference type="Proteomes" id="UP000501570"/>
    </source>
</evidence>
<dbReference type="RefSeq" id="WP_050021693.1">
    <property type="nucleotide sequence ID" value="NZ_CP050995.1"/>
</dbReference>
<dbReference type="EMBL" id="CP050995">
    <property type="protein sequence ID" value="QIY91652.1"/>
    <property type="molecule type" value="Genomic_DNA"/>
</dbReference>
<keyword evidence="4" id="KW-1185">Reference proteome</keyword>
<feature type="signal peptide" evidence="2">
    <location>
        <begin position="1"/>
        <end position="18"/>
    </location>
</feature>
<gene>
    <name evidence="3" type="ORF">FOB44_13765</name>
</gene>
<sequence length="276" mass="30393">MKIKILSFSLLVSTFTLAQSWNTTGNAGTNPAINFIGTTDGQPLILKANNKASIRILPTGNVRIGLGDTDINPLSNLRVYNTGDSLLEVASSVGLFQIAKSGCNGCFGGMTGDTVLRNLGKSHTIILAMPNNVNDGGSYVGIQDGTNGTWVKFFNNAIAKIDGKVYAKEVEVKANVWADYVFRENYQLRTLEEIEKYIAEKGHLPDIPPAQEVMENGINIAQMDAKLLEKIEELTLYSIQQNKEIKKLQEENKTLKSQSEKIEKLEQQVQKLLSNQ</sequence>
<reference evidence="3 4" key="1">
    <citation type="submission" date="2019-09" db="EMBL/GenBank/DDBJ databases">
        <title>FDA dAtabase for Regulatory Grade micrObial Sequences (FDA-ARGOS): Supporting development and validation of Infectious Disease Dx tests.</title>
        <authorList>
            <person name="Sciortino C."/>
            <person name="Tallon L."/>
            <person name="Sadzewicz L."/>
            <person name="Vavikolanu K."/>
            <person name="Mehta A."/>
            <person name="Aluvathingal J."/>
            <person name="Nadendla S."/>
            <person name="Nandy P."/>
            <person name="Geyer C."/>
            <person name="Yan Y."/>
            <person name="Sichtig H."/>
        </authorList>
    </citation>
    <scope>NUCLEOTIDE SEQUENCE [LARGE SCALE GENOMIC DNA]</scope>
    <source>
        <strain evidence="3 4">FDAARGOS_636</strain>
    </source>
</reference>
<name>A0ABX6KSR2_CHRGL</name>
<keyword evidence="1" id="KW-0175">Coiled coil</keyword>